<dbReference type="InterPro" id="IPR036045">
    <property type="entry name" value="Sec1-like_sf"/>
</dbReference>
<dbReference type="OrthoDB" id="10251230at2759"/>
<keyword evidence="2" id="KW-1185">Reference proteome</keyword>
<protein>
    <submittedName>
        <fullName evidence="1">Uncharacterized protein</fullName>
    </submittedName>
</protein>
<name>A0A395IGG1_9HELO</name>
<accession>A0A395IGG1</accession>
<gene>
    <name evidence="1" type="ORF">DID88_009043</name>
</gene>
<proteinExistence type="predicted"/>
<evidence type="ECO:0000313" key="2">
    <source>
        <dbReference type="Proteomes" id="UP000249056"/>
    </source>
</evidence>
<sequence length="108" mass="12260">MEESIMKQTKAQMLEVINDSDKGKEPTDKLRLFIIWYLSTEQEITRAEMDKFEESLKTAGADTTSLAYVKQVRTTTRMTMLTTALHLPLNHQAHLVTFSAGSLPFPLV</sequence>
<dbReference type="SUPFAM" id="SSF56815">
    <property type="entry name" value="Sec1/munc18-like (SM) proteins"/>
    <property type="match status" value="1"/>
</dbReference>
<reference evidence="1 2" key="1">
    <citation type="submission" date="2018-06" db="EMBL/GenBank/DDBJ databases">
        <title>Genome Sequence of the Brown Rot Fungal Pathogen Monilinia fructigena.</title>
        <authorList>
            <person name="Landi L."/>
            <person name="De Miccolis Angelini R.M."/>
            <person name="Pollastro S."/>
            <person name="Abate D."/>
            <person name="Faretra F."/>
            <person name="Romanazzi G."/>
        </authorList>
    </citation>
    <scope>NUCLEOTIDE SEQUENCE [LARGE SCALE GENOMIC DNA]</scope>
    <source>
        <strain evidence="1 2">Mfrg269</strain>
    </source>
</reference>
<dbReference type="Gene3D" id="1.25.40.60">
    <property type="match status" value="1"/>
</dbReference>
<dbReference type="EMBL" id="QKRW01000061">
    <property type="protein sequence ID" value="RAL59014.1"/>
    <property type="molecule type" value="Genomic_DNA"/>
</dbReference>
<evidence type="ECO:0000313" key="1">
    <source>
        <dbReference type="EMBL" id="RAL59014.1"/>
    </source>
</evidence>
<dbReference type="AlphaFoldDB" id="A0A395IGG1"/>
<organism evidence="1 2">
    <name type="scientific">Monilinia fructigena</name>
    <dbReference type="NCBI Taxonomy" id="38457"/>
    <lineage>
        <taxon>Eukaryota</taxon>
        <taxon>Fungi</taxon>
        <taxon>Dikarya</taxon>
        <taxon>Ascomycota</taxon>
        <taxon>Pezizomycotina</taxon>
        <taxon>Leotiomycetes</taxon>
        <taxon>Helotiales</taxon>
        <taxon>Sclerotiniaceae</taxon>
        <taxon>Monilinia</taxon>
    </lineage>
</organism>
<comment type="caution">
    <text evidence="1">The sequence shown here is derived from an EMBL/GenBank/DDBJ whole genome shotgun (WGS) entry which is preliminary data.</text>
</comment>
<dbReference type="Proteomes" id="UP000249056">
    <property type="component" value="Unassembled WGS sequence"/>
</dbReference>